<organism evidence="2 3">
    <name type="scientific">Fulvimarina endophytica</name>
    <dbReference type="NCBI Taxonomy" id="2293836"/>
    <lineage>
        <taxon>Bacteria</taxon>
        <taxon>Pseudomonadati</taxon>
        <taxon>Pseudomonadota</taxon>
        <taxon>Alphaproteobacteria</taxon>
        <taxon>Hyphomicrobiales</taxon>
        <taxon>Aurantimonadaceae</taxon>
        <taxon>Fulvimarina</taxon>
    </lineage>
</organism>
<feature type="region of interest" description="Disordered" evidence="1">
    <location>
        <begin position="1"/>
        <end position="33"/>
    </location>
</feature>
<evidence type="ECO:0000256" key="1">
    <source>
        <dbReference type="SAM" id="MobiDB-lite"/>
    </source>
</evidence>
<reference evidence="2 3" key="1">
    <citation type="submission" date="2018-08" db="EMBL/GenBank/DDBJ databases">
        <title>Fulvimarina sp. 85, whole genome shotgun sequence.</title>
        <authorList>
            <person name="Tuo L."/>
        </authorList>
    </citation>
    <scope>NUCLEOTIDE SEQUENCE [LARGE SCALE GENOMIC DNA]</scope>
    <source>
        <strain evidence="2 3">85</strain>
    </source>
</reference>
<gene>
    <name evidence="2" type="ORF">DYI37_01905</name>
</gene>
<dbReference type="EMBL" id="QURL01000001">
    <property type="protein sequence ID" value="RFC66238.1"/>
    <property type="molecule type" value="Genomic_DNA"/>
</dbReference>
<evidence type="ECO:0000313" key="2">
    <source>
        <dbReference type="EMBL" id="RFC66238.1"/>
    </source>
</evidence>
<sequence length="92" mass="9607">MFLVKPSVSLDGHSWRKTPSLGEPEASRSTADGSSPLIRHVLLPVMANGALFVLLEFDRAGVLGSARLLAFGASAIALCETGLQAVPTTYPA</sequence>
<proteinExistence type="predicted"/>
<accession>A0A371XAG2</accession>
<name>A0A371XAG2_9HYPH</name>
<protein>
    <submittedName>
        <fullName evidence="2">Uncharacterized protein</fullName>
    </submittedName>
</protein>
<comment type="caution">
    <text evidence="2">The sequence shown here is derived from an EMBL/GenBank/DDBJ whole genome shotgun (WGS) entry which is preliminary data.</text>
</comment>
<dbReference type="Proteomes" id="UP000264310">
    <property type="component" value="Unassembled WGS sequence"/>
</dbReference>
<evidence type="ECO:0000313" key="3">
    <source>
        <dbReference type="Proteomes" id="UP000264310"/>
    </source>
</evidence>
<keyword evidence="3" id="KW-1185">Reference proteome</keyword>
<dbReference type="AlphaFoldDB" id="A0A371XAG2"/>